<evidence type="ECO:0000313" key="12">
    <source>
        <dbReference type="EMBL" id="KJS62518.1"/>
    </source>
</evidence>
<evidence type="ECO:0000256" key="5">
    <source>
        <dbReference type="ARBA" id="ARBA00022490"/>
    </source>
</evidence>
<organism evidence="12 13">
    <name type="scientific">Streptomyces rubellomurinus (strain ATCC 31215)</name>
    <dbReference type="NCBI Taxonomy" id="359131"/>
    <lineage>
        <taxon>Bacteria</taxon>
        <taxon>Bacillati</taxon>
        <taxon>Actinomycetota</taxon>
        <taxon>Actinomycetes</taxon>
        <taxon>Kitasatosporales</taxon>
        <taxon>Streptomycetaceae</taxon>
        <taxon>Streptomyces</taxon>
    </lineage>
</organism>
<dbReference type="EMBL" id="JZKH01000011">
    <property type="protein sequence ID" value="KJS62518.1"/>
    <property type="molecule type" value="Genomic_DNA"/>
</dbReference>
<evidence type="ECO:0000256" key="8">
    <source>
        <dbReference type="ARBA" id="ARBA00022691"/>
    </source>
</evidence>
<dbReference type="Pfam" id="PF01135">
    <property type="entry name" value="PCMT"/>
    <property type="match status" value="1"/>
</dbReference>
<evidence type="ECO:0000256" key="6">
    <source>
        <dbReference type="ARBA" id="ARBA00022603"/>
    </source>
</evidence>
<dbReference type="GO" id="GO:0004719">
    <property type="term" value="F:protein-L-isoaspartate (D-aspartate) O-methyltransferase activity"/>
    <property type="evidence" value="ECO:0007669"/>
    <property type="project" value="UniProtKB-EC"/>
</dbReference>
<keyword evidence="13" id="KW-1185">Reference proteome</keyword>
<dbReference type="Proteomes" id="UP000033699">
    <property type="component" value="Unassembled WGS sequence"/>
</dbReference>
<dbReference type="InterPro" id="IPR029063">
    <property type="entry name" value="SAM-dependent_MTases_sf"/>
</dbReference>
<evidence type="ECO:0000256" key="1">
    <source>
        <dbReference type="ARBA" id="ARBA00004496"/>
    </source>
</evidence>
<sequence>MDQYAQLLADLTEAGALGEEWRGAFERAPRSAFIPDTVWTPDEDAPTGYRRITKADEPDAWWALVNADGVVVTQVDDGDEDGPGVATSSASMPSLVASMLRHLDVADGNAVLDIGTGTGWTSALLCNRLGDGAVTTIEVDPEVAAAAGERLAEIGLKPGRIVGDGLLGYPAGGPYDRIHSTAAVQRVPLAWIEQTRPGGIIVTPWGTPYANAGLLRLEVGESGKPTHGRFVDDVSFMWMRAQRPHAVSEPAGVPEHRGPSAMDPELALEDVNAAFAIGLRVPGVRYEHVWDEADPSATFRMRLSDGAGSRASVRYAGWDAEDAVHQSGARRLWDEVAGARLWWLEEGKPDLRRFGVTIAPDGAQSVWLDAPGKVLP</sequence>
<comment type="subcellular location">
    <subcellularLocation>
        <location evidence="1">Cytoplasm</location>
    </subcellularLocation>
</comment>
<gene>
    <name evidence="12" type="ORF">VM95_07880</name>
</gene>
<dbReference type="PANTHER" id="PTHR11579">
    <property type="entry name" value="PROTEIN-L-ISOASPARTATE O-METHYLTRANSFERASE"/>
    <property type="match status" value="1"/>
</dbReference>
<dbReference type="OrthoDB" id="5143400at2"/>
<dbReference type="SUPFAM" id="SSF53335">
    <property type="entry name" value="S-adenosyl-L-methionine-dependent methyltransferases"/>
    <property type="match status" value="1"/>
</dbReference>
<dbReference type="EC" id="2.1.1.77" evidence="3"/>
<dbReference type="PATRIC" id="fig|359131.3.peg.490"/>
<evidence type="ECO:0000256" key="9">
    <source>
        <dbReference type="ARBA" id="ARBA00030757"/>
    </source>
</evidence>
<keyword evidence="6" id="KW-0489">Methyltransferase</keyword>
<dbReference type="PANTHER" id="PTHR11579:SF0">
    <property type="entry name" value="PROTEIN-L-ISOASPARTATE(D-ASPARTATE) O-METHYLTRANSFERASE"/>
    <property type="match status" value="1"/>
</dbReference>
<protein>
    <recommendedName>
        <fullName evidence="4">Protein-L-isoaspartate O-methyltransferase</fullName>
        <ecNumber evidence="3">2.1.1.77</ecNumber>
    </recommendedName>
    <alternativeName>
        <fullName evidence="11">L-isoaspartyl protein carboxyl methyltransferase</fullName>
    </alternativeName>
    <alternativeName>
        <fullName evidence="9">Protein L-isoaspartyl methyltransferase</fullName>
    </alternativeName>
    <alternativeName>
        <fullName evidence="10">Protein-beta-aspartate methyltransferase</fullName>
    </alternativeName>
</protein>
<evidence type="ECO:0000313" key="13">
    <source>
        <dbReference type="Proteomes" id="UP000033699"/>
    </source>
</evidence>
<dbReference type="InterPro" id="IPR000682">
    <property type="entry name" value="PCMT"/>
</dbReference>
<evidence type="ECO:0000256" key="10">
    <source>
        <dbReference type="ARBA" id="ARBA00031323"/>
    </source>
</evidence>
<dbReference type="AlphaFoldDB" id="A0A0F2TH15"/>
<evidence type="ECO:0000256" key="11">
    <source>
        <dbReference type="ARBA" id="ARBA00031350"/>
    </source>
</evidence>
<keyword evidence="7" id="KW-0808">Transferase</keyword>
<dbReference type="Gene3D" id="3.40.50.150">
    <property type="entry name" value="Vaccinia Virus protein VP39"/>
    <property type="match status" value="1"/>
</dbReference>
<accession>A0A0F2TH15</accession>
<name>A0A0F2TH15_STRR3</name>
<keyword evidence="8" id="KW-0949">S-adenosyl-L-methionine</keyword>
<dbReference type="PROSITE" id="PS01279">
    <property type="entry name" value="PCMT"/>
    <property type="match status" value="1"/>
</dbReference>
<dbReference type="RefSeq" id="WP_045693398.1">
    <property type="nucleotide sequence ID" value="NZ_JZKH01000011.1"/>
</dbReference>
<dbReference type="GO" id="GO:0032259">
    <property type="term" value="P:methylation"/>
    <property type="evidence" value="ECO:0007669"/>
    <property type="project" value="UniProtKB-KW"/>
</dbReference>
<dbReference type="CDD" id="cd02440">
    <property type="entry name" value="AdoMet_MTases"/>
    <property type="match status" value="1"/>
</dbReference>
<evidence type="ECO:0000256" key="7">
    <source>
        <dbReference type="ARBA" id="ARBA00022679"/>
    </source>
</evidence>
<comment type="caution">
    <text evidence="12">The sequence shown here is derived from an EMBL/GenBank/DDBJ whole genome shotgun (WGS) entry which is preliminary data.</text>
</comment>
<keyword evidence="5" id="KW-0963">Cytoplasm</keyword>
<evidence type="ECO:0000256" key="2">
    <source>
        <dbReference type="ARBA" id="ARBA00005369"/>
    </source>
</evidence>
<evidence type="ECO:0000256" key="3">
    <source>
        <dbReference type="ARBA" id="ARBA00011890"/>
    </source>
</evidence>
<evidence type="ECO:0000256" key="4">
    <source>
        <dbReference type="ARBA" id="ARBA00013346"/>
    </source>
</evidence>
<reference evidence="12 13" key="1">
    <citation type="submission" date="2015-02" db="EMBL/GenBank/DDBJ databases">
        <authorList>
            <person name="Ju K.-S."/>
            <person name="Doroghazi J.R."/>
            <person name="Metcalf W."/>
        </authorList>
    </citation>
    <scope>NUCLEOTIDE SEQUENCE [LARGE SCALE GENOMIC DNA]</scope>
    <source>
        <strain evidence="12 13">ATCC 31215</strain>
    </source>
</reference>
<proteinExistence type="inferred from homology"/>
<comment type="similarity">
    <text evidence="2">Belongs to the methyltransferase superfamily. L-isoaspartyl/D-aspartyl protein methyltransferase family.</text>
</comment>
<dbReference type="GO" id="GO:0005737">
    <property type="term" value="C:cytoplasm"/>
    <property type="evidence" value="ECO:0007669"/>
    <property type="project" value="UniProtKB-SubCell"/>
</dbReference>